<proteinExistence type="predicted"/>
<sequence>MSTCLSRTKPLSKPVFLHGYTISLPNIINKQNLSSSLVGPDRSLRFAATPTTVPLQHGDNDNLYESFI</sequence>
<comment type="caution">
    <text evidence="1">The sequence shown here is derived from an EMBL/GenBank/DDBJ whole genome shotgun (WGS) entry which is preliminary data.</text>
</comment>
<evidence type="ECO:0000313" key="2">
    <source>
        <dbReference type="Proteomes" id="UP001055811"/>
    </source>
</evidence>
<protein>
    <submittedName>
        <fullName evidence="1">Uncharacterized protein</fullName>
    </submittedName>
</protein>
<reference evidence="2" key="1">
    <citation type="journal article" date="2022" name="Mol. Ecol. Resour.">
        <title>The genomes of chicory, endive, great burdock and yacon provide insights into Asteraceae palaeo-polyploidization history and plant inulin production.</title>
        <authorList>
            <person name="Fan W."/>
            <person name="Wang S."/>
            <person name="Wang H."/>
            <person name="Wang A."/>
            <person name="Jiang F."/>
            <person name="Liu H."/>
            <person name="Zhao H."/>
            <person name="Xu D."/>
            <person name="Zhang Y."/>
        </authorList>
    </citation>
    <scope>NUCLEOTIDE SEQUENCE [LARGE SCALE GENOMIC DNA]</scope>
    <source>
        <strain evidence="2">cv. Punajuju</strain>
    </source>
</reference>
<organism evidence="1 2">
    <name type="scientific">Cichorium intybus</name>
    <name type="common">Chicory</name>
    <dbReference type="NCBI Taxonomy" id="13427"/>
    <lineage>
        <taxon>Eukaryota</taxon>
        <taxon>Viridiplantae</taxon>
        <taxon>Streptophyta</taxon>
        <taxon>Embryophyta</taxon>
        <taxon>Tracheophyta</taxon>
        <taxon>Spermatophyta</taxon>
        <taxon>Magnoliopsida</taxon>
        <taxon>eudicotyledons</taxon>
        <taxon>Gunneridae</taxon>
        <taxon>Pentapetalae</taxon>
        <taxon>asterids</taxon>
        <taxon>campanulids</taxon>
        <taxon>Asterales</taxon>
        <taxon>Asteraceae</taxon>
        <taxon>Cichorioideae</taxon>
        <taxon>Cichorieae</taxon>
        <taxon>Cichoriinae</taxon>
        <taxon>Cichorium</taxon>
    </lineage>
</organism>
<accession>A0ACB8YZ12</accession>
<dbReference type="Proteomes" id="UP001055811">
    <property type="component" value="Linkage Group LG09"/>
</dbReference>
<dbReference type="EMBL" id="CM042017">
    <property type="protein sequence ID" value="KAI3690451.1"/>
    <property type="molecule type" value="Genomic_DNA"/>
</dbReference>
<reference evidence="1 2" key="2">
    <citation type="journal article" date="2022" name="Mol. Ecol. Resour.">
        <title>The genomes of chicory, endive, great burdock and yacon provide insights into Asteraceae paleo-polyploidization history and plant inulin production.</title>
        <authorList>
            <person name="Fan W."/>
            <person name="Wang S."/>
            <person name="Wang H."/>
            <person name="Wang A."/>
            <person name="Jiang F."/>
            <person name="Liu H."/>
            <person name="Zhao H."/>
            <person name="Xu D."/>
            <person name="Zhang Y."/>
        </authorList>
    </citation>
    <scope>NUCLEOTIDE SEQUENCE [LARGE SCALE GENOMIC DNA]</scope>
    <source>
        <strain evidence="2">cv. Punajuju</strain>
        <tissue evidence="1">Leaves</tissue>
    </source>
</reference>
<gene>
    <name evidence="1" type="ORF">L2E82_48477</name>
</gene>
<evidence type="ECO:0000313" key="1">
    <source>
        <dbReference type="EMBL" id="KAI3690451.1"/>
    </source>
</evidence>
<name>A0ACB8YZ12_CICIN</name>
<keyword evidence="2" id="KW-1185">Reference proteome</keyword>